<evidence type="ECO:0000313" key="4">
    <source>
        <dbReference type="Proteomes" id="UP000236728"/>
    </source>
</evidence>
<dbReference type="OrthoDB" id="122063at2"/>
<sequence length="313" mass="30888">MSNMSKTIQTRLIAASRSLAVAALTLGLLAVALPCRAQDAGQDAAAGGGRRYGGGQGGPYAGMQRAAGEVVSVSGANITVKTEDGSTLTIVTTDNTRVMKGGGRMGMGRQGGGESARPAGAADGAGRGTMMTEAKVGDLKPGDGVTAMGNLDAPNKALHAALVMVVDAATVKALKENLGKTYITGRVTAIDLDNAKLTVERPDKVSQTIGLDESTSFRRGRPGRGGAGGINAGGMQPSGAQGAAPADAGESITLADVKVGDQVAGQGELKSGTFVPKQLVVMTPGQGGGRRRNGAEGAPAGAGAGSAPPPPGM</sequence>
<protein>
    <submittedName>
        <fullName evidence="3">Myosin N-terminal SH3-like domain-containing protein</fullName>
    </submittedName>
</protein>
<evidence type="ECO:0000313" key="3">
    <source>
        <dbReference type="EMBL" id="SEG48672.1"/>
    </source>
</evidence>
<keyword evidence="2" id="KW-0732">Signal</keyword>
<dbReference type="Proteomes" id="UP000236728">
    <property type="component" value="Unassembled WGS sequence"/>
</dbReference>
<feature type="compositionally biased region" description="Gly residues" evidence="1">
    <location>
        <begin position="223"/>
        <end position="232"/>
    </location>
</feature>
<name>A0A1H6AJU0_9BACT</name>
<dbReference type="AlphaFoldDB" id="A0A1H6AJU0"/>
<feature type="compositionally biased region" description="Gly residues" evidence="1">
    <location>
        <begin position="100"/>
        <end position="114"/>
    </location>
</feature>
<evidence type="ECO:0000256" key="2">
    <source>
        <dbReference type="SAM" id="SignalP"/>
    </source>
</evidence>
<evidence type="ECO:0000256" key="1">
    <source>
        <dbReference type="SAM" id="MobiDB-lite"/>
    </source>
</evidence>
<feature type="region of interest" description="Disordered" evidence="1">
    <location>
        <begin position="203"/>
        <end position="247"/>
    </location>
</feature>
<accession>A0A1H6AJU0</accession>
<feature type="chain" id="PRO_5009292800" evidence="2">
    <location>
        <begin position="38"/>
        <end position="313"/>
    </location>
</feature>
<dbReference type="EMBL" id="FNVA01000005">
    <property type="protein sequence ID" value="SEG48672.1"/>
    <property type="molecule type" value="Genomic_DNA"/>
</dbReference>
<dbReference type="RefSeq" id="WP_146072177.1">
    <property type="nucleotide sequence ID" value="NZ_FNVA01000005.1"/>
</dbReference>
<feature type="region of interest" description="Disordered" evidence="1">
    <location>
        <begin position="99"/>
        <end position="127"/>
    </location>
</feature>
<organism evidence="3 4">
    <name type="scientific">Bryocella elongata</name>
    <dbReference type="NCBI Taxonomy" id="863522"/>
    <lineage>
        <taxon>Bacteria</taxon>
        <taxon>Pseudomonadati</taxon>
        <taxon>Acidobacteriota</taxon>
        <taxon>Terriglobia</taxon>
        <taxon>Terriglobales</taxon>
        <taxon>Acidobacteriaceae</taxon>
        <taxon>Bryocella</taxon>
    </lineage>
</organism>
<proteinExistence type="predicted"/>
<feature type="region of interest" description="Disordered" evidence="1">
    <location>
        <begin position="275"/>
        <end position="313"/>
    </location>
</feature>
<feature type="signal peptide" evidence="2">
    <location>
        <begin position="1"/>
        <end position="37"/>
    </location>
</feature>
<reference evidence="3 4" key="1">
    <citation type="submission" date="2016-10" db="EMBL/GenBank/DDBJ databases">
        <authorList>
            <person name="de Groot N.N."/>
        </authorList>
    </citation>
    <scope>NUCLEOTIDE SEQUENCE [LARGE SCALE GENOMIC DNA]</scope>
    <source>
        <strain evidence="3 4">DSM 22489</strain>
    </source>
</reference>
<keyword evidence="4" id="KW-1185">Reference proteome</keyword>
<gene>
    <name evidence="3" type="ORF">SAMN05421819_3196</name>
</gene>